<name>A0ABQ3MYP0_9PSEU</name>
<protein>
    <submittedName>
        <fullName evidence="1">Uncharacterized protein</fullName>
    </submittedName>
</protein>
<dbReference type="EMBL" id="BNAR01000022">
    <property type="protein sequence ID" value="GHH59706.1"/>
    <property type="molecule type" value="Genomic_DNA"/>
</dbReference>
<evidence type="ECO:0000313" key="2">
    <source>
        <dbReference type="Proteomes" id="UP000605568"/>
    </source>
</evidence>
<sequence>MQPESRQPQAWTIEHIETANLDEAQREDGVSALAILINTWNEMQRSAQDSDLIKSGQK</sequence>
<proteinExistence type="predicted"/>
<gene>
    <name evidence="1" type="ORF">GCM10017774_82930</name>
</gene>
<comment type="caution">
    <text evidence="1">The sequence shown here is derived from an EMBL/GenBank/DDBJ whole genome shotgun (WGS) entry which is preliminary data.</text>
</comment>
<evidence type="ECO:0000313" key="1">
    <source>
        <dbReference type="EMBL" id="GHH59706.1"/>
    </source>
</evidence>
<keyword evidence="2" id="KW-1185">Reference proteome</keyword>
<organism evidence="1 2">
    <name type="scientific">Lentzea cavernae</name>
    <dbReference type="NCBI Taxonomy" id="2020703"/>
    <lineage>
        <taxon>Bacteria</taxon>
        <taxon>Bacillati</taxon>
        <taxon>Actinomycetota</taxon>
        <taxon>Actinomycetes</taxon>
        <taxon>Pseudonocardiales</taxon>
        <taxon>Pseudonocardiaceae</taxon>
        <taxon>Lentzea</taxon>
    </lineage>
</organism>
<accession>A0ABQ3MYP0</accession>
<dbReference type="Proteomes" id="UP000605568">
    <property type="component" value="Unassembled WGS sequence"/>
</dbReference>
<reference evidence="2" key="1">
    <citation type="journal article" date="2019" name="Int. J. Syst. Evol. Microbiol.">
        <title>The Global Catalogue of Microorganisms (GCM) 10K type strain sequencing project: providing services to taxonomists for standard genome sequencing and annotation.</title>
        <authorList>
            <consortium name="The Broad Institute Genomics Platform"/>
            <consortium name="The Broad Institute Genome Sequencing Center for Infectious Disease"/>
            <person name="Wu L."/>
            <person name="Ma J."/>
        </authorList>
    </citation>
    <scope>NUCLEOTIDE SEQUENCE [LARGE SCALE GENOMIC DNA]</scope>
    <source>
        <strain evidence="2">CGMCC 4.7367</strain>
    </source>
</reference>